<keyword evidence="5 12" id="KW-1133">Transmembrane helix</keyword>
<dbReference type="Gene3D" id="3.10.50.40">
    <property type="match status" value="1"/>
</dbReference>
<protein>
    <recommendedName>
        <fullName evidence="9">Periplasmic chaperone PpiD</fullName>
    </recommendedName>
    <alternativeName>
        <fullName evidence="10">Periplasmic folding chaperone</fullName>
    </alternativeName>
</protein>
<gene>
    <name evidence="14" type="ORF">D1Z90_14610</name>
</gene>
<evidence type="ECO:0000256" key="5">
    <source>
        <dbReference type="ARBA" id="ARBA00022989"/>
    </source>
</evidence>
<dbReference type="Pfam" id="PF13624">
    <property type="entry name" value="SurA_N_3"/>
    <property type="match status" value="1"/>
</dbReference>
<dbReference type="PROSITE" id="PS50198">
    <property type="entry name" value="PPIC_PPIASE_2"/>
    <property type="match status" value="1"/>
</dbReference>
<evidence type="ECO:0000256" key="9">
    <source>
        <dbReference type="ARBA" id="ARBA00040743"/>
    </source>
</evidence>
<dbReference type="Pfam" id="PF13616">
    <property type="entry name" value="Rotamase_3"/>
    <property type="match status" value="1"/>
</dbReference>
<keyword evidence="11 14" id="KW-0413">Isomerase</keyword>
<dbReference type="SUPFAM" id="SSF109998">
    <property type="entry name" value="Triger factor/SurA peptide-binding domain-like"/>
    <property type="match status" value="1"/>
</dbReference>
<dbReference type="GO" id="GO:0003755">
    <property type="term" value="F:peptidyl-prolyl cis-trans isomerase activity"/>
    <property type="evidence" value="ECO:0007669"/>
    <property type="project" value="UniProtKB-KW"/>
</dbReference>
<evidence type="ECO:0000256" key="3">
    <source>
        <dbReference type="ARBA" id="ARBA00022519"/>
    </source>
</evidence>
<dbReference type="InterPro" id="IPR000297">
    <property type="entry name" value="PPIase_PpiC"/>
</dbReference>
<evidence type="ECO:0000256" key="6">
    <source>
        <dbReference type="ARBA" id="ARBA00023136"/>
    </source>
</evidence>
<name>A0A418YCI3_9GAMM</name>
<feature type="domain" description="PpiC" evidence="13">
    <location>
        <begin position="268"/>
        <end position="364"/>
    </location>
</feature>
<keyword evidence="7" id="KW-0143">Chaperone</keyword>
<dbReference type="EMBL" id="QZCH01000020">
    <property type="protein sequence ID" value="RJG42172.1"/>
    <property type="molecule type" value="Genomic_DNA"/>
</dbReference>
<evidence type="ECO:0000256" key="10">
    <source>
        <dbReference type="ARBA" id="ARBA00042775"/>
    </source>
</evidence>
<evidence type="ECO:0000313" key="15">
    <source>
        <dbReference type="Proteomes" id="UP000283255"/>
    </source>
</evidence>
<keyword evidence="3" id="KW-0997">Cell inner membrane</keyword>
<dbReference type="AlphaFoldDB" id="A0A418YCI3"/>
<dbReference type="RefSeq" id="WP_119911524.1">
    <property type="nucleotide sequence ID" value="NZ_QZCH01000020.1"/>
</dbReference>
<comment type="subcellular location">
    <subcellularLocation>
        <location evidence="1">Cell inner membrane</location>
        <topology evidence="1">Single-pass type II membrane protein</topology>
        <orientation evidence="1">Periplasmic side</orientation>
    </subcellularLocation>
</comment>
<accession>A0A418YCI3</accession>
<sequence length="632" mass="69778">MLDKFREGAQGPAAKIILIVVILSFALAGVGGYLGSTTEQAAVTVNGEDISRQDVETAYQNERSQMENQYGDAFANIAADPNFSQQLRSNVLQRLVSERLTDQAIDELGLRVSDEQIKQAIRQMPEFQRDGQFDNQTYLAVLSRASYSPEQFRDYLRQDMSRRQLLNSYIASEFSLPVETEQLLKLQTQERTIRQLTIPADKFAADVKVTDEEVQNYFDMNPMQFQNPEQVKLEFVLIDVATLAQDITLSDDEISKYYNEHQKSYKADEKRLVAHILVDGSKENAEQQAYALLEKLNQGEDFAALAKSDSDDTFSGENGGELDWFVKGDNDPAFDDAAFALTAAGDLSGVVKSEFGYHIIKLIDVQADAVAPLAEVKDKIATTLKRDKAMAVFYEKQQQVSELAFEVPDTLSEAADAAGLEVATTEFFSQASAVGEIANPLVLNQAFSIDFREEGLNSELVELSPEQSIVFRVTDYKAQSAKELAEVKDQIVAQLSQEKAGQAAADFAKKLSNDLSAGKDITADIETLALSFKPEETISRINPGFNQTVANTVFAMAKPAAGAMSYETVEQMNGDIVLVELSQVADVNNSAESTKEVDQLSQFIQRAQADGSYQALIKLLQDKAEITYPTAE</sequence>
<proteinExistence type="inferred from homology"/>
<keyword evidence="15" id="KW-1185">Reference proteome</keyword>
<dbReference type="Gene3D" id="1.10.4030.10">
    <property type="entry name" value="Porin chaperone SurA, peptide-binding domain"/>
    <property type="match status" value="1"/>
</dbReference>
<feature type="transmembrane region" description="Helical" evidence="12">
    <location>
        <begin position="12"/>
        <end position="34"/>
    </location>
</feature>
<evidence type="ECO:0000256" key="8">
    <source>
        <dbReference type="ARBA" id="ARBA00038408"/>
    </source>
</evidence>
<evidence type="ECO:0000256" key="12">
    <source>
        <dbReference type="SAM" id="Phobius"/>
    </source>
</evidence>
<reference evidence="14 15" key="2">
    <citation type="submission" date="2019-01" db="EMBL/GenBank/DDBJ databases">
        <title>Motilimonas pumilus sp. nov., isolated from the gut of sea cucumber (Apostichopus japonicus).</title>
        <authorList>
            <person name="Wang F.-Q."/>
            <person name="Ren L.-H."/>
            <person name="Lin Y.-W."/>
            <person name="Sun G.-H."/>
            <person name="Du Z.-J."/>
            <person name="Zhao J.-X."/>
            <person name="Liu X.-J."/>
            <person name="Liu L.-J."/>
        </authorList>
    </citation>
    <scope>NUCLEOTIDE SEQUENCE [LARGE SCALE GENOMIC DNA]</scope>
    <source>
        <strain evidence="14 15">PLHSC7-2</strain>
    </source>
</reference>
<evidence type="ECO:0000256" key="1">
    <source>
        <dbReference type="ARBA" id="ARBA00004382"/>
    </source>
</evidence>
<dbReference type="PANTHER" id="PTHR47529:SF1">
    <property type="entry name" value="PERIPLASMIC CHAPERONE PPID"/>
    <property type="match status" value="1"/>
</dbReference>
<comment type="similarity">
    <text evidence="8">Belongs to the PpiD chaperone family.</text>
</comment>
<keyword evidence="2" id="KW-1003">Cell membrane</keyword>
<dbReference type="GO" id="GO:0005886">
    <property type="term" value="C:plasma membrane"/>
    <property type="evidence" value="ECO:0007669"/>
    <property type="project" value="UniProtKB-SubCell"/>
</dbReference>
<dbReference type="NCBIfam" id="NF008054">
    <property type="entry name" value="PRK10788.1"/>
    <property type="match status" value="1"/>
</dbReference>
<evidence type="ECO:0000256" key="7">
    <source>
        <dbReference type="ARBA" id="ARBA00023186"/>
    </source>
</evidence>
<dbReference type="InterPro" id="IPR046357">
    <property type="entry name" value="PPIase_dom_sf"/>
</dbReference>
<keyword evidence="4 12" id="KW-0812">Transmembrane</keyword>
<dbReference type="InterPro" id="IPR027304">
    <property type="entry name" value="Trigger_fact/SurA_dom_sf"/>
</dbReference>
<evidence type="ECO:0000256" key="2">
    <source>
        <dbReference type="ARBA" id="ARBA00022475"/>
    </source>
</evidence>
<keyword evidence="11" id="KW-0697">Rotamase</keyword>
<dbReference type="SUPFAM" id="SSF54534">
    <property type="entry name" value="FKBP-like"/>
    <property type="match status" value="1"/>
</dbReference>
<evidence type="ECO:0000313" key="14">
    <source>
        <dbReference type="EMBL" id="RJG42172.1"/>
    </source>
</evidence>
<keyword evidence="6 12" id="KW-0472">Membrane</keyword>
<dbReference type="PANTHER" id="PTHR47529">
    <property type="entry name" value="PEPTIDYL-PROLYL CIS-TRANS ISOMERASE D"/>
    <property type="match status" value="1"/>
</dbReference>
<dbReference type="InterPro" id="IPR052029">
    <property type="entry name" value="PpiD_chaperone"/>
</dbReference>
<dbReference type="OrthoDB" id="9812372at2"/>
<reference evidence="14 15" key="1">
    <citation type="submission" date="2018-09" db="EMBL/GenBank/DDBJ databases">
        <authorList>
            <person name="Wang F."/>
        </authorList>
    </citation>
    <scope>NUCLEOTIDE SEQUENCE [LARGE SCALE GENOMIC DNA]</scope>
    <source>
        <strain evidence="14 15">PLHSC7-2</strain>
    </source>
</reference>
<evidence type="ECO:0000256" key="4">
    <source>
        <dbReference type="ARBA" id="ARBA00022692"/>
    </source>
</evidence>
<evidence type="ECO:0000259" key="13">
    <source>
        <dbReference type="PROSITE" id="PS50198"/>
    </source>
</evidence>
<dbReference type="Proteomes" id="UP000283255">
    <property type="component" value="Unassembled WGS sequence"/>
</dbReference>
<evidence type="ECO:0000256" key="11">
    <source>
        <dbReference type="PROSITE-ProRule" id="PRU00278"/>
    </source>
</evidence>
<organism evidence="14 15">
    <name type="scientific">Motilimonas pumila</name>
    <dbReference type="NCBI Taxonomy" id="2303987"/>
    <lineage>
        <taxon>Bacteria</taxon>
        <taxon>Pseudomonadati</taxon>
        <taxon>Pseudomonadota</taxon>
        <taxon>Gammaproteobacteria</taxon>
        <taxon>Alteromonadales</taxon>
        <taxon>Alteromonadales genera incertae sedis</taxon>
        <taxon>Motilimonas</taxon>
    </lineage>
</organism>
<comment type="caution">
    <text evidence="14">The sequence shown here is derived from an EMBL/GenBank/DDBJ whole genome shotgun (WGS) entry which is preliminary data.</text>
</comment>